<organism evidence="1 2">
    <name type="scientific">Actinoplanes octamycinicus</name>
    <dbReference type="NCBI Taxonomy" id="135948"/>
    <lineage>
        <taxon>Bacteria</taxon>
        <taxon>Bacillati</taxon>
        <taxon>Actinomycetota</taxon>
        <taxon>Actinomycetes</taxon>
        <taxon>Micromonosporales</taxon>
        <taxon>Micromonosporaceae</taxon>
        <taxon>Actinoplanes</taxon>
    </lineage>
</organism>
<dbReference type="EMBL" id="JACHNB010000001">
    <property type="protein sequence ID" value="MBB4741915.1"/>
    <property type="molecule type" value="Genomic_DNA"/>
</dbReference>
<gene>
    <name evidence="1" type="ORF">BJY16_005374</name>
</gene>
<dbReference type="RefSeq" id="WP_203759122.1">
    <property type="nucleotide sequence ID" value="NZ_BAABFG010000005.1"/>
</dbReference>
<keyword evidence="2" id="KW-1185">Reference proteome</keyword>
<accession>A0A7W7M9K4</accession>
<reference evidence="1 2" key="1">
    <citation type="submission" date="2020-08" db="EMBL/GenBank/DDBJ databases">
        <title>Sequencing the genomes of 1000 actinobacteria strains.</title>
        <authorList>
            <person name="Klenk H.-P."/>
        </authorList>
    </citation>
    <scope>NUCLEOTIDE SEQUENCE [LARGE SCALE GENOMIC DNA]</scope>
    <source>
        <strain evidence="1 2">DSM 45809</strain>
    </source>
</reference>
<protein>
    <submittedName>
        <fullName evidence="1">Nucleoside-diphosphate-sugar epimerase</fullName>
    </submittedName>
</protein>
<dbReference type="AlphaFoldDB" id="A0A7W7M9K4"/>
<proteinExistence type="predicted"/>
<evidence type="ECO:0000313" key="2">
    <source>
        <dbReference type="Proteomes" id="UP000546162"/>
    </source>
</evidence>
<name>A0A7W7M9K4_9ACTN</name>
<dbReference type="Proteomes" id="UP000546162">
    <property type="component" value="Unassembled WGS sequence"/>
</dbReference>
<comment type="caution">
    <text evidence="1">The sequence shown here is derived from an EMBL/GenBank/DDBJ whole genome shotgun (WGS) entry which is preliminary data.</text>
</comment>
<evidence type="ECO:0000313" key="1">
    <source>
        <dbReference type="EMBL" id="MBB4741915.1"/>
    </source>
</evidence>
<sequence length="81" mass="8970">MAAIPRERLGERAAKVPTREMPMLVARALTRVDPEMRGLRMLLGRNLDATSAKAERVLGWKARSIEDTIVDTAESLLGLPE</sequence>